<keyword evidence="1" id="KW-0472">Membrane</keyword>
<reference evidence="2 3" key="1">
    <citation type="submission" date="2024-01" db="EMBL/GenBank/DDBJ databases">
        <title>Mesobacterium rodlantinim sp. nov., isolated from shallow sea hydrothermal systems off Kueishantao Island.</title>
        <authorList>
            <person name="Su Z."/>
            <person name="Tang K."/>
        </authorList>
    </citation>
    <scope>NUCLEOTIDE SEQUENCE [LARGE SCALE GENOMIC DNA]</scope>
    <source>
        <strain evidence="2 3">TK19101</strain>
    </source>
</reference>
<evidence type="ECO:0000256" key="1">
    <source>
        <dbReference type="SAM" id="Phobius"/>
    </source>
</evidence>
<comment type="caution">
    <text evidence="2">The sequence shown here is derived from an EMBL/GenBank/DDBJ whole genome shotgun (WGS) entry which is preliminary data.</text>
</comment>
<dbReference type="EMBL" id="JAYLLH010000017">
    <property type="protein sequence ID" value="MEC3862070.1"/>
    <property type="molecule type" value="Genomic_DNA"/>
</dbReference>
<proteinExistence type="predicted"/>
<protein>
    <submittedName>
        <fullName evidence="2">Uncharacterized protein</fullName>
    </submittedName>
</protein>
<keyword evidence="1" id="KW-0812">Transmembrane</keyword>
<feature type="transmembrane region" description="Helical" evidence="1">
    <location>
        <begin position="17"/>
        <end position="40"/>
    </location>
</feature>
<name>A0ABU6HLL9_9RHOB</name>
<accession>A0ABU6HLL9</accession>
<gene>
    <name evidence="2" type="ORF">VK792_12310</name>
</gene>
<dbReference type="RefSeq" id="WP_326297809.1">
    <property type="nucleotide sequence ID" value="NZ_JAYLLH010000017.1"/>
</dbReference>
<organism evidence="2 3">
    <name type="scientific">Mesobacterium hydrothermale</name>
    <dbReference type="NCBI Taxonomy" id="3111907"/>
    <lineage>
        <taxon>Bacteria</taxon>
        <taxon>Pseudomonadati</taxon>
        <taxon>Pseudomonadota</taxon>
        <taxon>Alphaproteobacteria</taxon>
        <taxon>Rhodobacterales</taxon>
        <taxon>Roseobacteraceae</taxon>
        <taxon>Mesobacterium</taxon>
    </lineage>
</organism>
<evidence type="ECO:0000313" key="3">
    <source>
        <dbReference type="Proteomes" id="UP001348149"/>
    </source>
</evidence>
<evidence type="ECO:0000313" key="2">
    <source>
        <dbReference type="EMBL" id="MEC3862070.1"/>
    </source>
</evidence>
<sequence length="92" mass="10379">MTIGLVMDGGDLGKISIIWAMLCAMHAHVSIAQSVLGRIFSWIARLEPRRSRIPMRTSGPRRRKRRNLRYGIGRVPEWFLGQSFGEISVASV</sequence>
<dbReference type="Proteomes" id="UP001348149">
    <property type="component" value="Unassembled WGS sequence"/>
</dbReference>
<keyword evidence="3" id="KW-1185">Reference proteome</keyword>
<keyword evidence="1" id="KW-1133">Transmembrane helix</keyword>